<accession>A0ABR0M769</accession>
<evidence type="ECO:0000313" key="2">
    <source>
        <dbReference type="EMBL" id="KAK5288279.1"/>
    </source>
</evidence>
<feature type="region of interest" description="Disordered" evidence="1">
    <location>
        <begin position="58"/>
        <end position="81"/>
    </location>
</feature>
<evidence type="ECO:0000313" key="3">
    <source>
        <dbReference type="Proteomes" id="UP001357485"/>
    </source>
</evidence>
<name>A0ABR0M769_9PEZI</name>
<protein>
    <submittedName>
        <fullName evidence="2">Uncharacterized protein</fullName>
    </submittedName>
</protein>
<sequence>MPSLTDLIRVVQPATATPEIEDIFSASLGLIFTDDLRNQHGDPGATIVYRPSSARIRDKIENGRQERRSGGLQTGATDNDEEVDRLAVNFGVSGGEIELSVADPKGEDERRLFAHYLWNAGILMAEMIAAASEHDTEGIAGREHTRWSAELIMQSSR</sequence>
<evidence type="ECO:0000256" key="1">
    <source>
        <dbReference type="SAM" id="MobiDB-lite"/>
    </source>
</evidence>
<keyword evidence="3" id="KW-1185">Reference proteome</keyword>
<comment type="caution">
    <text evidence="2">The sequence shown here is derived from an EMBL/GenBank/DDBJ whole genome shotgun (WGS) entry which is preliminary data.</text>
</comment>
<organism evidence="2 3">
    <name type="scientific">Cryomyces antarcticus</name>
    <dbReference type="NCBI Taxonomy" id="329879"/>
    <lineage>
        <taxon>Eukaryota</taxon>
        <taxon>Fungi</taxon>
        <taxon>Dikarya</taxon>
        <taxon>Ascomycota</taxon>
        <taxon>Pezizomycotina</taxon>
        <taxon>Dothideomycetes</taxon>
        <taxon>Dothideomycetes incertae sedis</taxon>
        <taxon>Cryomyces</taxon>
    </lineage>
</organism>
<reference evidence="2 3" key="1">
    <citation type="submission" date="2023-08" db="EMBL/GenBank/DDBJ databases">
        <title>Black Yeasts Isolated from many extreme environments.</title>
        <authorList>
            <person name="Coleine C."/>
            <person name="Stajich J.E."/>
            <person name="Selbmann L."/>
        </authorList>
    </citation>
    <scope>NUCLEOTIDE SEQUENCE [LARGE SCALE GENOMIC DNA]</scope>
    <source>
        <strain evidence="2 3">CCFEE 536</strain>
    </source>
</reference>
<dbReference type="Proteomes" id="UP001357485">
    <property type="component" value="Unassembled WGS sequence"/>
</dbReference>
<proteinExistence type="predicted"/>
<gene>
    <name evidence="2" type="ORF">LTR16_003443</name>
</gene>
<dbReference type="EMBL" id="JAVRRA010000362">
    <property type="protein sequence ID" value="KAK5288279.1"/>
    <property type="molecule type" value="Genomic_DNA"/>
</dbReference>
<feature type="compositionally biased region" description="Basic and acidic residues" evidence="1">
    <location>
        <begin position="58"/>
        <end position="69"/>
    </location>
</feature>